<organism evidence="2 3">
    <name type="scientific">Cercospora kikuchii</name>
    <dbReference type="NCBI Taxonomy" id="84275"/>
    <lineage>
        <taxon>Eukaryota</taxon>
        <taxon>Fungi</taxon>
        <taxon>Dikarya</taxon>
        <taxon>Ascomycota</taxon>
        <taxon>Pezizomycotina</taxon>
        <taxon>Dothideomycetes</taxon>
        <taxon>Dothideomycetidae</taxon>
        <taxon>Mycosphaerellales</taxon>
        <taxon>Mycosphaerellaceae</taxon>
        <taxon>Cercospora</taxon>
    </lineage>
</organism>
<protein>
    <recommendedName>
        <fullName evidence="4">Secreted protein</fullName>
    </recommendedName>
</protein>
<dbReference type="PANTHER" id="PTHR35605:SF1">
    <property type="entry name" value="ECP2 EFFECTOR PROTEIN DOMAIN-CONTAINING PROTEIN-RELATED"/>
    <property type="match status" value="1"/>
</dbReference>
<feature type="signal peptide" evidence="1">
    <location>
        <begin position="1"/>
        <end position="20"/>
    </location>
</feature>
<keyword evidence="1" id="KW-0732">Signal</keyword>
<keyword evidence="3" id="KW-1185">Reference proteome</keyword>
<evidence type="ECO:0008006" key="4">
    <source>
        <dbReference type="Google" id="ProtNLM"/>
    </source>
</evidence>
<dbReference type="EMBL" id="BOLY01000001">
    <property type="protein sequence ID" value="GIZ36750.1"/>
    <property type="molecule type" value="Genomic_DNA"/>
</dbReference>
<sequence length="202" mass="22076">MLFSTHLLRAVLAVLPLTAALPGVSVGIEEGIEGYEIEPMQWEVRAFSDGPLIPMNGTVQEVVVKLRDLNPQFDESIALDHDAPQKRADAAAVSHACYSRWDYLAATKYINDGIRYLRNIRGSPRIGPGPGKCSRVSCSYNSAIWWCNDNRVGIGLFSFASIADGAQYLVDRCQSKAFGIAGVSGRVFHSAGWNVVVQRDTC</sequence>
<comment type="caution">
    <text evidence="2">The sequence shown here is derived from an EMBL/GenBank/DDBJ whole genome shotgun (WGS) entry which is preliminary data.</text>
</comment>
<evidence type="ECO:0000313" key="3">
    <source>
        <dbReference type="Proteomes" id="UP000825890"/>
    </source>
</evidence>
<gene>
    <name evidence="2" type="ORF">CKM354_000021700</name>
</gene>
<evidence type="ECO:0000313" key="2">
    <source>
        <dbReference type="EMBL" id="GIZ36750.1"/>
    </source>
</evidence>
<accession>A0A9P3FBN2</accession>
<dbReference type="PANTHER" id="PTHR35605">
    <property type="entry name" value="ECP2 EFFECTOR PROTEIN DOMAIN-CONTAINING PROTEIN-RELATED"/>
    <property type="match status" value="1"/>
</dbReference>
<dbReference type="OrthoDB" id="3552888at2759"/>
<proteinExistence type="predicted"/>
<dbReference type="AlphaFoldDB" id="A0A9P3FBN2"/>
<feature type="chain" id="PRO_5040308493" description="Secreted protein" evidence="1">
    <location>
        <begin position="21"/>
        <end position="202"/>
    </location>
</feature>
<dbReference type="GeneID" id="68285792"/>
<dbReference type="RefSeq" id="XP_044651237.1">
    <property type="nucleotide sequence ID" value="XM_044795302.1"/>
</dbReference>
<evidence type="ECO:0000256" key="1">
    <source>
        <dbReference type="SAM" id="SignalP"/>
    </source>
</evidence>
<reference evidence="2 3" key="1">
    <citation type="submission" date="2021-01" db="EMBL/GenBank/DDBJ databases">
        <title>Cercospora kikuchii MAFF 305040 whole genome shotgun sequence.</title>
        <authorList>
            <person name="Kashiwa T."/>
            <person name="Suzuki T."/>
        </authorList>
    </citation>
    <scope>NUCLEOTIDE SEQUENCE [LARGE SCALE GENOMIC DNA]</scope>
    <source>
        <strain evidence="2 3">MAFF 305040</strain>
    </source>
</reference>
<dbReference type="Proteomes" id="UP000825890">
    <property type="component" value="Unassembled WGS sequence"/>
</dbReference>
<name>A0A9P3FBN2_9PEZI</name>